<keyword evidence="3" id="KW-1185">Reference proteome</keyword>
<dbReference type="SUPFAM" id="SSF56204">
    <property type="entry name" value="Hect, E3 ligase catalytic domain"/>
    <property type="match status" value="1"/>
</dbReference>
<feature type="compositionally biased region" description="Low complexity" evidence="1">
    <location>
        <begin position="182"/>
        <end position="194"/>
    </location>
</feature>
<accession>A0AA38PG72</accession>
<evidence type="ECO:0000313" key="3">
    <source>
        <dbReference type="Proteomes" id="UP001163846"/>
    </source>
</evidence>
<dbReference type="Proteomes" id="UP001163846">
    <property type="component" value="Unassembled WGS sequence"/>
</dbReference>
<sequence>MDHSQWIQQSLQAMIANNPQLFLQMLQQHQTSTSSSNSSVPNPQFIQQSVASAPNPATFAAAPAPLPSLAAPAPVSLLTASGSAPPAPAPPAPAPPAPAPPAPAPAPILLSAASAPFNPSLPPAVTALLTPTTNSSSVSQSQAIQPVPTYISPVSMLSSVISRAPNSEPARPLSSFMPPPSASSSSSSSSAFPPSITAIQHANRDRLGHANLTLGQSSTATKKKRGSGRKAPRLHATVEAPKIEDAVATANDGTQVVSLVVLVYPPRLTPDECNAFNIPNELHHYLQNRDAFQAVLQALGLYYQFDNLPLNTKVVDLLEALRSSLIQFGWEFPENQETSSFFRRHERLAIQLLRFSGKGNINNRANTPRLNPGKVQSEDMTLREVVFNTNEYGIAKYVITNTKKFVLHTNTNAYVDEGYGALDEDEIELGCNRDASNEDEDVRVVARMLRDTSETLPVNQNATSNSGSNSPLSLTNTLSEDAGQEEAENLWESNWVPAYENEEEVFFVNDRSKIFKKVNDRIRIVTETEPLGFVVKGESPQKMLTIYTALVQRAIDEEDFSALLSQNRHFHLIAIDDHDIETLITSGPGVEKEVMSLFFKEKFDTHIHNYLVQVNDEYSTLSTVPFSSAADLSMAKKNELTVFGATVGLALVHGTYPANINPLLLVYLLNSSNLKSLHKGLVKEYFPELYQTLTRWIALDHSDNDLSYFQPHFATYHNIPVSVLHGRSERHHRSLAWTMLHNAIVGPVKTDHPYFEAFLKGLLLPCQPLGLNLAELASSCLGGIEEFVLSLLQTRITGDYRALRLEYTDKTCTVTHAALRDAYEAVPGWAGFSFEDIFQEFLEGSGLPCPTLMADVQGSFDEVVTLEGTSEKSYRMRMFCWATTGSPNILTDGLPIEVILIDDSDPTYFSLQDDRMTERERLLKLGTISFKTCTRVMQVPASYLLKLLNTSYDSGLEQSYNVKDLIFHWFLVQMLNGIGFYNIL</sequence>
<feature type="compositionally biased region" description="Low complexity" evidence="1">
    <location>
        <begin position="463"/>
        <end position="478"/>
    </location>
</feature>
<evidence type="ECO:0000313" key="2">
    <source>
        <dbReference type="EMBL" id="KAJ3842360.1"/>
    </source>
</evidence>
<protein>
    <recommendedName>
        <fullName evidence="4">HECT domain-containing protein</fullName>
    </recommendedName>
</protein>
<dbReference type="InterPro" id="IPR035983">
    <property type="entry name" value="Hect_E3_ubiquitin_ligase"/>
</dbReference>
<feature type="region of interest" description="Disordered" evidence="1">
    <location>
        <begin position="81"/>
        <end position="100"/>
    </location>
</feature>
<dbReference type="GO" id="GO:0004842">
    <property type="term" value="F:ubiquitin-protein transferase activity"/>
    <property type="evidence" value="ECO:0007669"/>
    <property type="project" value="InterPro"/>
</dbReference>
<proteinExistence type="predicted"/>
<feature type="compositionally biased region" description="Basic residues" evidence="1">
    <location>
        <begin position="221"/>
        <end position="232"/>
    </location>
</feature>
<comment type="caution">
    <text evidence="2">The sequence shown here is derived from an EMBL/GenBank/DDBJ whole genome shotgun (WGS) entry which is preliminary data.</text>
</comment>
<evidence type="ECO:0008006" key="4">
    <source>
        <dbReference type="Google" id="ProtNLM"/>
    </source>
</evidence>
<dbReference type="EMBL" id="MU806008">
    <property type="protein sequence ID" value="KAJ3842360.1"/>
    <property type="molecule type" value="Genomic_DNA"/>
</dbReference>
<organism evidence="2 3">
    <name type="scientific">Lentinula raphanica</name>
    <dbReference type="NCBI Taxonomy" id="153919"/>
    <lineage>
        <taxon>Eukaryota</taxon>
        <taxon>Fungi</taxon>
        <taxon>Dikarya</taxon>
        <taxon>Basidiomycota</taxon>
        <taxon>Agaricomycotina</taxon>
        <taxon>Agaricomycetes</taxon>
        <taxon>Agaricomycetidae</taxon>
        <taxon>Agaricales</taxon>
        <taxon>Marasmiineae</taxon>
        <taxon>Omphalotaceae</taxon>
        <taxon>Lentinula</taxon>
    </lineage>
</organism>
<gene>
    <name evidence="2" type="ORF">F5878DRAFT_638910</name>
</gene>
<evidence type="ECO:0000256" key="1">
    <source>
        <dbReference type="SAM" id="MobiDB-lite"/>
    </source>
</evidence>
<dbReference type="AlphaFoldDB" id="A0AA38PG72"/>
<name>A0AA38PG72_9AGAR</name>
<reference evidence="2" key="1">
    <citation type="submission" date="2022-08" db="EMBL/GenBank/DDBJ databases">
        <authorList>
            <consortium name="DOE Joint Genome Institute"/>
            <person name="Min B."/>
            <person name="Riley R."/>
            <person name="Sierra-Patev S."/>
            <person name="Naranjo-Ortiz M."/>
            <person name="Looney B."/>
            <person name="Konkel Z."/>
            <person name="Slot J.C."/>
            <person name="Sakamoto Y."/>
            <person name="Steenwyk J.L."/>
            <person name="Rokas A."/>
            <person name="Carro J."/>
            <person name="Camarero S."/>
            <person name="Ferreira P."/>
            <person name="Molpeceres G."/>
            <person name="Ruiz-Duenas F.J."/>
            <person name="Serrano A."/>
            <person name="Henrissat B."/>
            <person name="Drula E."/>
            <person name="Hughes K.W."/>
            <person name="Mata J.L."/>
            <person name="Ishikawa N.K."/>
            <person name="Vargas-Isla R."/>
            <person name="Ushijima S."/>
            <person name="Smith C.A."/>
            <person name="Ahrendt S."/>
            <person name="Andreopoulos W."/>
            <person name="He G."/>
            <person name="Labutti K."/>
            <person name="Lipzen A."/>
            <person name="Ng V."/>
            <person name="Sandor L."/>
            <person name="Barry K."/>
            <person name="Martinez A.T."/>
            <person name="Xiao Y."/>
            <person name="Gibbons J.G."/>
            <person name="Terashima K."/>
            <person name="Hibbett D.S."/>
            <person name="Grigoriev I.V."/>
        </authorList>
    </citation>
    <scope>NUCLEOTIDE SEQUENCE</scope>
    <source>
        <strain evidence="2">TFB9207</strain>
    </source>
</reference>
<feature type="region of interest" description="Disordered" evidence="1">
    <location>
        <begin position="210"/>
        <end position="232"/>
    </location>
</feature>
<feature type="region of interest" description="Disordered" evidence="1">
    <location>
        <begin position="453"/>
        <end position="478"/>
    </location>
</feature>
<feature type="compositionally biased region" description="Pro residues" evidence="1">
    <location>
        <begin position="85"/>
        <end position="100"/>
    </location>
</feature>
<feature type="region of interest" description="Disordered" evidence="1">
    <location>
        <begin position="164"/>
        <end position="194"/>
    </location>
</feature>